<dbReference type="AlphaFoldDB" id="A0A4Y2JNH5"/>
<comment type="caution">
    <text evidence="1">The sequence shown here is derived from an EMBL/GenBank/DDBJ whole genome shotgun (WGS) entry which is preliminary data.</text>
</comment>
<protein>
    <submittedName>
        <fullName evidence="1">Uncharacterized protein</fullName>
    </submittedName>
</protein>
<dbReference type="Proteomes" id="UP000499080">
    <property type="component" value="Unassembled WGS sequence"/>
</dbReference>
<organism evidence="1 2">
    <name type="scientific">Araneus ventricosus</name>
    <name type="common">Orbweaver spider</name>
    <name type="synonym">Epeira ventricosa</name>
    <dbReference type="NCBI Taxonomy" id="182803"/>
    <lineage>
        <taxon>Eukaryota</taxon>
        <taxon>Metazoa</taxon>
        <taxon>Ecdysozoa</taxon>
        <taxon>Arthropoda</taxon>
        <taxon>Chelicerata</taxon>
        <taxon>Arachnida</taxon>
        <taxon>Araneae</taxon>
        <taxon>Araneomorphae</taxon>
        <taxon>Entelegynae</taxon>
        <taxon>Araneoidea</taxon>
        <taxon>Araneidae</taxon>
        <taxon>Araneus</taxon>
    </lineage>
</organism>
<proteinExistence type="predicted"/>
<gene>
    <name evidence="1" type="ORF">AVEN_217457_1</name>
</gene>
<evidence type="ECO:0000313" key="1">
    <source>
        <dbReference type="EMBL" id="GBM90989.1"/>
    </source>
</evidence>
<evidence type="ECO:0000313" key="2">
    <source>
        <dbReference type="Proteomes" id="UP000499080"/>
    </source>
</evidence>
<keyword evidence="2" id="KW-1185">Reference proteome</keyword>
<sequence length="90" mass="10313">MNISTPNHFHPFWMAHLRTQPRFSPLHHSTRGAEIFLMPRHDYHDIMTRSICDILLRNLPKTSDATLAHRHLLSGERTLTCANCGVVVAT</sequence>
<dbReference type="EMBL" id="BGPR01003665">
    <property type="protein sequence ID" value="GBM90989.1"/>
    <property type="molecule type" value="Genomic_DNA"/>
</dbReference>
<name>A0A4Y2JNH5_ARAVE</name>
<reference evidence="1 2" key="1">
    <citation type="journal article" date="2019" name="Sci. Rep.">
        <title>Orb-weaving spider Araneus ventricosus genome elucidates the spidroin gene catalogue.</title>
        <authorList>
            <person name="Kono N."/>
            <person name="Nakamura H."/>
            <person name="Ohtoshi R."/>
            <person name="Moran D.A.P."/>
            <person name="Shinohara A."/>
            <person name="Yoshida Y."/>
            <person name="Fujiwara M."/>
            <person name="Mori M."/>
            <person name="Tomita M."/>
            <person name="Arakawa K."/>
        </authorList>
    </citation>
    <scope>NUCLEOTIDE SEQUENCE [LARGE SCALE GENOMIC DNA]</scope>
</reference>
<accession>A0A4Y2JNH5</accession>